<reference evidence="1 2" key="1">
    <citation type="submission" date="2020-07" db="EMBL/GenBank/DDBJ databases">
        <title>Alkalicella. sp. LB2 genome.</title>
        <authorList>
            <person name="Postec A."/>
            <person name="Quemeneur M."/>
        </authorList>
    </citation>
    <scope>NUCLEOTIDE SEQUENCE [LARGE SCALE GENOMIC DNA]</scope>
    <source>
        <strain evidence="1 2">LB2</strain>
    </source>
</reference>
<proteinExistence type="predicted"/>
<dbReference type="Proteomes" id="UP000516160">
    <property type="component" value="Chromosome"/>
</dbReference>
<name>A0A7G9W5W4_ALKCA</name>
<sequence>MRKYIVLLSVCVIVAIVFMYGYPVKEVVIHDPTYPLKEEIDGRTTFIKVDTGSDLKEISNIIRSAKRTDVVPRKAKIYYRMSVTRNYKTDYYEVVLDPDRETYFIEIDYEKQRGYTITKEQFEAIDEIFKRNQG</sequence>
<evidence type="ECO:0000313" key="1">
    <source>
        <dbReference type="EMBL" id="QNO14076.1"/>
    </source>
</evidence>
<dbReference type="KEGG" id="acae:HYG86_04460"/>
<keyword evidence="2" id="KW-1185">Reference proteome</keyword>
<gene>
    <name evidence="1" type="ORF">HYG86_04460</name>
</gene>
<dbReference type="RefSeq" id="WP_213167737.1">
    <property type="nucleotide sequence ID" value="NZ_CP058559.1"/>
</dbReference>
<protein>
    <submittedName>
        <fullName evidence="1">Uncharacterized protein</fullName>
    </submittedName>
</protein>
<dbReference type="AlphaFoldDB" id="A0A7G9W5W4"/>
<accession>A0A7G9W5W4</accession>
<organism evidence="1 2">
    <name type="scientific">Alkalicella caledoniensis</name>
    <dbReference type="NCBI Taxonomy" id="2731377"/>
    <lineage>
        <taxon>Bacteria</taxon>
        <taxon>Bacillati</taxon>
        <taxon>Bacillota</taxon>
        <taxon>Clostridia</taxon>
        <taxon>Eubacteriales</taxon>
        <taxon>Proteinivoracaceae</taxon>
        <taxon>Alkalicella</taxon>
    </lineage>
</organism>
<evidence type="ECO:0000313" key="2">
    <source>
        <dbReference type="Proteomes" id="UP000516160"/>
    </source>
</evidence>
<dbReference type="EMBL" id="CP058559">
    <property type="protein sequence ID" value="QNO14076.1"/>
    <property type="molecule type" value="Genomic_DNA"/>
</dbReference>